<keyword evidence="1" id="KW-0472">Membrane</keyword>
<dbReference type="InterPro" id="IPR032092">
    <property type="entry name" value="PilW"/>
</dbReference>
<dbReference type="GO" id="GO:0043683">
    <property type="term" value="P:type IV pilus assembly"/>
    <property type="evidence" value="ECO:0007669"/>
    <property type="project" value="InterPro"/>
</dbReference>
<keyword evidence="1" id="KW-0812">Transmembrane</keyword>
<keyword evidence="1" id="KW-1133">Transmembrane helix</keyword>
<evidence type="ECO:0000313" key="2">
    <source>
        <dbReference type="EMBL" id="MBK4735909.1"/>
    </source>
</evidence>
<dbReference type="EMBL" id="JAEPBG010000006">
    <property type="protein sequence ID" value="MBK4735909.1"/>
    <property type="molecule type" value="Genomic_DNA"/>
</dbReference>
<name>A0A934W8J8_9BURK</name>
<dbReference type="AlphaFoldDB" id="A0A934W8J8"/>
<organism evidence="2 3">
    <name type="scientific">Noviherbaspirillum pedocola</name>
    <dbReference type="NCBI Taxonomy" id="2801341"/>
    <lineage>
        <taxon>Bacteria</taxon>
        <taxon>Pseudomonadati</taxon>
        <taxon>Pseudomonadota</taxon>
        <taxon>Betaproteobacteria</taxon>
        <taxon>Burkholderiales</taxon>
        <taxon>Oxalobacteraceae</taxon>
        <taxon>Noviherbaspirillum</taxon>
    </lineage>
</organism>
<dbReference type="InterPro" id="IPR012902">
    <property type="entry name" value="N_methyl_site"/>
</dbReference>
<evidence type="ECO:0000313" key="3">
    <source>
        <dbReference type="Proteomes" id="UP000622890"/>
    </source>
</evidence>
<gene>
    <name evidence="2" type="ORF">JJB74_14915</name>
</gene>
<dbReference type="Pfam" id="PF16074">
    <property type="entry name" value="PilW"/>
    <property type="match status" value="1"/>
</dbReference>
<sequence length="331" mass="35004">MTRPPIKTQQGVTIVEMMIAMTLGLIILAVTTALFVSNSRTQDEIKRANQQIANGQYAVSLLADGLRNAGYLAEYDPMMLPTPTSPDPCATDMPSLLAALPMAVGGATGGSLPSCLSDVKAGTDVVVMRGASTCAIGDVGCDPAVSGALYFQASGCNSATELAAVDPTAYFVLDTNMANLNRHKVDCSTAAPIHRYTVAIYFVANNYRPGDGIPTLKRAELGPGGFTVSSLVEGIENLKLEYGIDNVTTHTGVPAFFTNAPADDASWRNVVAARIHVLARSPTMSVGYTDTRTYQIGPSTTFTPTGSDALYKRHVYDTSVRLNNVSARNLP</sequence>
<protein>
    <submittedName>
        <fullName evidence="2">PilW family protein</fullName>
    </submittedName>
</protein>
<evidence type="ECO:0000256" key="1">
    <source>
        <dbReference type="SAM" id="Phobius"/>
    </source>
</evidence>
<dbReference type="RefSeq" id="WP_200593460.1">
    <property type="nucleotide sequence ID" value="NZ_JAEPBG010000006.1"/>
</dbReference>
<keyword evidence="3" id="KW-1185">Reference proteome</keyword>
<proteinExistence type="predicted"/>
<dbReference type="Pfam" id="PF07963">
    <property type="entry name" value="N_methyl"/>
    <property type="match status" value="1"/>
</dbReference>
<accession>A0A934W8J8</accession>
<reference evidence="2" key="1">
    <citation type="submission" date="2021-01" db="EMBL/GenBank/DDBJ databases">
        <title>Genome sequence of strain Noviherbaspirillum sp. DKR-6.</title>
        <authorList>
            <person name="Chaudhary D.K."/>
        </authorList>
    </citation>
    <scope>NUCLEOTIDE SEQUENCE</scope>
    <source>
        <strain evidence="2">DKR-6</strain>
    </source>
</reference>
<dbReference type="Proteomes" id="UP000622890">
    <property type="component" value="Unassembled WGS sequence"/>
</dbReference>
<comment type="caution">
    <text evidence="2">The sequence shown here is derived from an EMBL/GenBank/DDBJ whole genome shotgun (WGS) entry which is preliminary data.</text>
</comment>
<feature type="transmembrane region" description="Helical" evidence="1">
    <location>
        <begin position="12"/>
        <end position="36"/>
    </location>
</feature>
<dbReference type="NCBIfam" id="TIGR02532">
    <property type="entry name" value="IV_pilin_GFxxxE"/>
    <property type="match status" value="1"/>
</dbReference>